<protein>
    <submittedName>
        <fullName evidence="1">Uncharacterized protein</fullName>
    </submittedName>
</protein>
<dbReference type="Proteomes" id="UP000828390">
    <property type="component" value="Unassembled WGS sequence"/>
</dbReference>
<name>A0A9D4CKV5_DREPO</name>
<accession>A0A9D4CKV5</accession>
<gene>
    <name evidence="1" type="ORF">DPMN_051996</name>
</gene>
<comment type="caution">
    <text evidence="1">The sequence shown here is derived from an EMBL/GenBank/DDBJ whole genome shotgun (WGS) entry which is preliminary data.</text>
</comment>
<reference evidence="1" key="1">
    <citation type="journal article" date="2019" name="bioRxiv">
        <title>The Genome of the Zebra Mussel, Dreissena polymorpha: A Resource for Invasive Species Research.</title>
        <authorList>
            <person name="McCartney M.A."/>
            <person name="Auch B."/>
            <person name="Kono T."/>
            <person name="Mallez S."/>
            <person name="Zhang Y."/>
            <person name="Obille A."/>
            <person name="Becker A."/>
            <person name="Abrahante J.E."/>
            <person name="Garbe J."/>
            <person name="Badalamenti J.P."/>
            <person name="Herman A."/>
            <person name="Mangelson H."/>
            <person name="Liachko I."/>
            <person name="Sullivan S."/>
            <person name="Sone E.D."/>
            <person name="Koren S."/>
            <person name="Silverstein K.A.T."/>
            <person name="Beckman K.B."/>
            <person name="Gohl D.M."/>
        </authorList>
    </citation>
    <scope>NUCLEOTIDE SEQUENCE</scope>
    <source>
        <strain evidence="1">Duluth1</strain>
        <tissue evidence="1">Whole animal</tissue>
    </source>
</reference>
<proteinExistence type="predicted"/>
<reference evidence="1" key="2">
    <citation type="submission" date="2020-11" db="EMBL/GenBank/DDBJ databases">
        <authorList>
            <person name="McCartney M.A."/>
            <person name="Auch B."/>
            <person name="Kono T."/>
            <person name="Mallez S."/>
            <person name="Becker A."/>
            <person name="Gohl D.M."/>
            <person name="Silverstein K.A.T."/>
            <person name="Koren S."/>
            <person name="Bechman K.B."/>
            <person name="Herman A."/>
            <person name="Abrahante J.E."/>
            <person name="Garbe J."/>
        </authorList>
    </citation>
    <scope>NUCLEOTIDE SEQUENCE</scope>
    <source>
        <strain evidence="1">Duluth1</strain>
        <tissue evidence="1">Whole animal</tissue>
    </source>
</reference>
<evidence type="ECO:0000313" key="2">
    <source>
        <dbReference type="Proteomes" id="UP000828390"/>
    </source>
</evidence>
<organism evidence="1 2">
    <name type="scientific">Dreissena polymorpha</name>
    <name type="common">Zebra mussel</name>
    <name type="synonym">Mytilus polymorpha</name>
    <dbReference type="NCBI Taxonomy" id="45954"/>
    <lineage>
        <taxon>Eukaryota</taxon>
        <taxon>Metazoa</taxon>
        <taxon>Spiralia</taxon>
        <taxon>Lophotrochozoa</taxon>
        <taxon>Mollusca</taxon>
        <taxon>Bivalvia</taxon>
        <taxon>Autobranchia</taxon>
        <taxon>Heteroconchia</taxon>
        <taxon>Euheterodonta</taxon>
        <taxon>Imparidentia</taxon>
        <taxon>Neoheterodontei</taxon>
        <taxon>Myida</taxon>
        <taxon>Dreissenoidea</taxon>
        <taxon>Dreissenidae</taxon>
        <taxon>Dreissena</taxon>
    </lineage>
</organism>
<keyword evidence="2" id="KW-1185">Reference proteome</keyword>
<dbReference type="AlphaFoldDB" id="A0A9D4CKV5"/>
<evidence type="ECO:0000313" key="1">
    <source>
        <dbReference type="EMBL" id="KAH3726140.1"/>
    </source>
</evidence>
<sequence>MALSFIAELTSEDTRDDTEPGLGGISSCLSATGEKLGQTCKTGVFCAGLTGLRDFGRCCVDGCA</sequence>
<dbReference type="EMBL" id="JAIWYP010000012">
    <property type="protein sequence ID" value="KAH3726140.1"/>
    <property type="molecule type" value="Genomic_DNA"/>
</dbReference>